<dbReference type="InterPro" id="IPR018060">
    <property type="entry name" value="HTH_AraC"/>
</dbReference>
<feature type="binding site" evidence="16">
    <location>
        <position position="74"/>
    </location>
    <ligand>
        <name>Zn(2+)</name>
        <dbReference type="ChEBI" id="CHEBI:29105"/>
    </ligand>
</feature>
<dbReference type="SUPFAM" id="SSF46767">
    <property type="entry name" value="Methylated DNA-protein cysteine methyltransferase, C-terminal domain"/>
    <property type="match status" value="1"/>
</dbReference>
<dbReference type="SUPFAM" id="SSF53155">
    <property type="entry name" value="Methylated DNA-protein cysteine methyltransferase domain"/>
    <property type="match status" value="1"/>
</dbReference>
<feature type="binding site" evidence="16">
    <location>
        <position position="47"/>
    </location>
    <ligand>
        <name>Zn(2+)</name>
        <dbReference type="ChEBI" id="CHEBI:29105"/>
    </ligand>
</feature>
<evidence type="ECO:0000256" key="13">
    <source>
        <dbReference type="ARBA" id="ARBA00023204"/>
    </source>
</evidence>
<dbReference type="PANTHER" id="PTHR10815">
    <property type="entry name" value="METHYLATED-DNA--PROTEIN-CYSTEINE METHYLTRANSFERASE"/>
    <property type="match status" value="1"/>
</dbReference>
<dbReference type="InterPro" id="IPR036217">
    <property type="entry name" value="MethylDNA_cys_MeTrfase_DNAb"/>
</dbReference>
<dbReference type="InterPro" id="IPR018062">
    <property type="entry name" value="HTH_AraC-typ_CS"/>
</dbReference>
<feature type="active site" description="Nucleophile; methyl group acceptor from methylphosphotriester" evidence="15">
    <location>
        <position position="43"/>
    </location>
</feature>
<evidence type="ECO:0000256" key="1">
    <source>
        <dbReference type="ARBA" id="ARBA00001286"/>
    </source>
</evidence>
<feature type="binding site" evidence="16">
    <location>
        <position position="43"/>
    </location>
    <ligand>
        <name>Zn(2+)</name>
        <dbReference type="ChEBI" id="CHEBI:29105"/>
    </ligand>
</feature>
<dbReference type="GO" id="GO:0006307">
    <property type="term" value="P:DNA alkylation repair"/>
    <property type="evidence" value="ECO:0007669"/>
    <property type="project" value="UniProtKB-ARBA"/>
</dbReference>
<sequence>MSQARELRAGRTLADPRWAAVLARDPGADGRFVYSVSTTGIFCRPSCGARTARPENVDFHENAATAIAAGFRPCKRCRPDQAPQSRLHAEMVADLCRMIDAADSPPKLAELADHAGLSASHLLRVFRSVTGLTPAGYAAGRRAQRVQARLRACSSVTEALFDAGFNASSRFYENAGALIGMTPTAFRAGGVDTEIRFAIGECALGAILVAASRRGVCAILMGDDAAVLARDLQDLFPQAELIGDDPGFDRLVARVIAFVEAPRLGLDLPLDVRGTAFQQRVWQTLREIPAGTTLSYAELAERVGSPRGARAVAGACAANVLAVAIPCHRIVRTDGSLSGYRWGVERKRTLLAREAAGE</sequence>
<keyword evidence="5 18" id="KW-0808">Transferase</keyword>
<dbReference type="InterPro" id="IPR001497">
    <property type="entry name" value="MethylDNA_cys_MeTrfase_AS"/>
</dbReference>
<keyword evidence="19" id="KW-1185">Reference proteome</keyword>
<keyword evidence="12" id="KW-0804">Transcription</keyword>
<evidence type="ECO:0000256" key="4">
    <source>
        <dbReference type="ARBA" id="ARBA00022603"/>
    </source>
</evidence>
<dbReference type="GO" id="GO:0043565">
    <property type="term" value="F:sequence-specific DNA binding"/>
    <property type="evidence" value="ECO:0007669"/>
    <property type="project" value="InterPro"/>
</dbReference>
<dbReference type="Proteomes" id="UP000244930">
    <property type="component" value="Chromosome"/>
</dbReference>
<reference evidence="18 19" key="1">
    <citation type="submission" date="2017-06" db="EMBL/GenBank/DDBJ databases">
        <title>Azoarcus.</title>
        <authorList>
            <person name="Woo J.-H."/>
            <person name="Kim H.-S."/>
        </authorList>
    </citation>
    <scope>NUCLEOTIDE SEQUENCE [LARGE SCALE GENOMIC DNA]</scope>
    <source>
        <strain evidence="18 19">TSPY31</strain>
    </source>
</reference>
<dbReference type="PROSITE" id="PS01124">
    <property type="entry name" value="HTH_ARAC_FAMILY_2"/>
    <property type="match status" value="1"/>
</dbReference>
<proteinExistence type="inferred from homology"/>
<dbReference type="Pfam" id="PF02805">
    <property type="entry name" value="Ada_Zn_binding"/>
    <property type="match status" value="1"/>
</dbReference>
<evidence type="ECO:0000256" key="2">
    <source>
        <dbReference type="ARBA" id="ARBA00008711"/>
    </source>
</evidence>
<dbReference type="Gene3D" id="1.10.10.60">
    <property type="entry name" value="Homeodomain-like"/>
    <property type="match status" value="1"/>
</dbReference>
<evidence type="ECO:0000256" key="11">
    <source>
        <dbReference type="ARBA" id="ARBA00023159"/>
    </source>
</evidence>
<organism evidence="18 19">
    <name type="scientific">Parazoarcus communis</name>
    <dbReference type="NCBI Taxonomy" id="41977"/>
    <lineage>
        <taxon>Bacteria</taxon>
        <taxon>Pseudomonadati</taxon>
        <taxon>Pseudomonadota</taxon>
        <taxon>Betaproteobacteria</taxon>
        <taxon>Rhodocyclales</taxon>
        <taxon>Zoogloeaceae</taxon>
        <taxon>Parazoarcus</taxon>
    </lineage>
</organism>
<dbReference type="InterPro" id="IPR036631">
    <property type="entry name" value="MGMT_N_sf"/>
</dbReference>
<dbReference type="GO" id="GO:0008270">
    <property type="term" value="F:zinc ion binding"/>
    <property type="evidence" value="ECO:0007669"/>
    <property type="project" value="InterPro"/>
</dbReference>
<comment type="catalytic activity">
    <reaction evidence="14">
        <text>a 6-O-methyl-2'-deoxyguanosine in DNA + L-cysteinyl-[protein] = S-methyl-L-cysteinyl-[protein] + a 2'-deoxyguanosine in DNA</text>
        <dbReference type="Rhea" id="RHEA:24000"/>
        <dbReference type="Rhea" id="RHEA-COMP:10131"/>
        <dbReference type="Rhea" id="RHEA-COMP:10132"/>
        <dbReference type="Rhea" id="RHEA-COMP:11367"/>
        <dbReference type="Rhea" id="RHEA-COMP:11368"/>
        <dbReference type="ChEBI" id="CHEBI:29950"/>
        <dbReference type="ChEBI" id="CHEBI:82612"/>
        <dbReference type="ChEBI" id="CHEBI:85445"/>
        <dbReference type="ChEBI" id="CHEBI:85448"/>
        <dbReference type="EC" id="2.1.1.63"/>
    </reaction>
</comment>
<evidence type="ECO:0000256" key="9">
    <source>
        <dbReference type="ARBA" id="ARBA00023015"/>
    </source>
</evidence>
<dbReference type="NCBIfam" id="TIGR00589">
    <property type="entry name" value="ogt"/>
    <property type="match status" value="1"/>
</dbReference>
<dbReference type="NCBIfam" id="NF011964">
    <property type="entry name" value="PRK15435.1"/>
    <property type="match status" value="1"/>
</dbReference>
<dbReference type="InterPro" id="IPR004026">
    <property type="entry name" value="Ada_DNA_repair_Zn-bd"/>
</dbReference>
<dbReference type="InterPro" id="IPR035451">
    <property type="entry name" value="Ada-like_dom_sf"/>
</dbReference>
<evidence type="ECO:0000313" key="19">
    <source>
        <dbReference type="Proteomes" id="UP000244930"/>
    </source>
</evidence>
<feature type="active site" description="Nucleophile; methyl group acceptor from either O6-methylguanine or O4-methylthymine" evidence="15">
    <location>
        <position position="327"/>
    </location>
</feature>
<comment type="cofactor">
    <cofactor evidence="16">
        <name>Zn(2+)</name>
        <dbReference type="ChEBI" id="CHEBI:29105"/>
    </cofactor>
    <text evidence="16">Binds 1 zinc ion per subunit.</text>
</comment>
<evidence type="ECO:0000256" key="8">
    <source>
        <dbReference type="ARBA" id="ARBA00022833"/>
    </source>
</evidence>
<evidence type="ECO:0000256" key="5">
    <source>
        <dbReference type="ARBA" id="ARBA00022679"/>
    </source>
</evidence>
<dbReference type="PROSITE" id="PS00374">
    <property type="entry name" value="MGMT"/>
    <property type="match status" value="1"/>
</dbReference>
<evidence type="ECO:0000256" key="16">
    <source>
        <dbReference type="PIRSR" id="PIRSR000409-3"/>
    </source>
</evidence>
<feature type="domain" description="HTH araC/xylS-type" evidence="17">
    <location>
        <begin position="85"/>
        <end position="189"/>
    </location>
</feature>
<evidence type="ECO:0000256" key="3">
    <source>
        <dbReference type="ARBA" id="ARBA00011918"/>
    </source>
</evidence>
<dbReference type="PANTHER" id="PTHR10815:SF14">
    <property type="entry name" value="BIFUNCTIONAL TRANSCRIPTIONAL ACTIVATOR_DNA REPAIR ENZYME ADA"/>
    <property type="match status" value="1"/>
</dbReference>
<dbReference type="SUPFAM" id="SSF46689">
    <property type="entry name" value="Homeodomain-like"/>
    <property type="match status" value="1"/>
</dbReference>
<dbReference type="SUPFAM" id="SSF57884">
    <property type="entry name" value="Ada DNA repair protein, N-terminal domain (N-Ada 10)"/>
    <property type="match status" value="1"/>
</dbReference>
<dbReference type="GO" id="GO:0003908">
    <property type="term" value="F:methylated-DNA-[protein]-cysteine S-methyltransferase activity"/>
    <property type="evidence" value="ECO:0007669"/>
    <property type="project" value="UniProtKB-EC"/>
</dbReference>
<dbReference type="EC" id="2.1.1.63" evidence="3"/>
<keyword evidence="8 16" id="KW-0862">Zinc</keyword>
<evidence type="ECO:0000256" key="12">
    <source>
        <dbReference type="ARBA" id="ARBA00023163"/>
    </source>
</evidence>
<evidence type="ECO:0000256" key="7">
    <source>
        <dbReference type="ARBA" id="ARBA00022763"/>
    </source>
</evidence>
<dbReference type="CDD" id="cd06445">
    <property type="entry name" value="ATase"/>
    <property type="match status" value="1"/>
</dbReference>
<dbReference type="Gene3D" id="1.10.10.10">
    <property type="entry name" value="Winged helix-like DNA-binding domain superfamily/Winged helix DNA-binding domain"/>
    <property type="match status" value="1"/>
</dbReference>
<protein>
    <recommendedName>
        <fullName evidence="3">methylated-DNA--[protein]-cysteine S-methyltransferase</fullName>
        <ecNumber evidence="3">2.1.1.63</ecNumber>
    </recommendedName>
</protein>
<keyword evidence="7" id="KW-0227">DNA damage</keyword>
<keyword evidence="11" id="KW-0010">Activator</keyword>
<keyword evidence="13" id="KW-0234">DNA repair</keyword>
<dbReference type="GO" id="GO:0032259">
    <property type="term" value="P:methylation"/>
    <property type="evidence" value="ECO:0007669"/>
    <property type="project" value="UniProtKB-KW"/>
</dbReference>
<accession>A0A2U8GXF9</accession>
<dbReference type="PIRSF" id="PIRSF000409">
    <property type="entry name" value="Ada"/>
    <property type="match status" value="1"/>
</dbReference>
<dbReference type="AlphaFoldDB" id="A0A2U8GXF9"/>
<dbReference type="GO" id="GO:0003700">
    <property type="term" value="F:DNA-binding transcription factor activity"/>
    <property type="evidence" value="ECO:0007669"/>
    <property type="project" value="InterPro"/>
</dbReference>
<dbReference type="SMART" id="SM00342">
    <property type="entry name" value="HTH_ARAC"/>
    <property type="match status" value="1"/>
</dbReference>
<gene>
    <name evidence="18" type="ORF">CEW83_11215</name>
</gene>
<keyword evidence="10" id="KW-0238">DNA-binding</keyword>
<keyword evidence="4 18" id="KW-0489">Methyltransferase</keyword>
<dbReference type="FunFam" id="1.10.10.10:FF:000214">
    <property type="entry name" value="Methylated-DNA--protein-cysteine methyltransferase"/>
    <property type="match status" value="1"/>
</dbReference>
<dbReference type="PROSITE" id="PS00041">
    <property type="entry name" value="HTH_ARAC_FAMILY_1"/>
    <property type="match status" value="1"/>
</dbReference>
<dbReference type="Gene3D" id="3.40.10.10">
    <property type="entry name" value="DNA Methylphosphotriester Repair Domain"/>
    <property type="match status" value="1"/>
</dbReference>
<dbReference type="InterPro" id="IPR014048">
    <property type="entry name" value="MethylDNA_cys_MeTrfase_DNA-bd"/>
</dbReference>
<dbReference type="InterPro" id="IPR036388">
    <property type="entry name" value="WH-like_DNA-bd_sf"/>
</dbReference>
<evidence type="ECO:0000259" key="17">
    <source>
        <dbReference type="PROSITE" id="PS01124"/>
    </source>
</evidence>
<dbReference type="KEGG" id="acom:CEW83_11215"/>
<feature type="binding site" evidence="16">
    <location>
        <position position="77"/>
    </location>
    <ligand>
        <name>Zn(2+)</name>
        <dbReference type="ChEBI" id="CHEBI:29105"/>
    </ligand>
</feature>
<dbReference type="InterPro" id="IPR009057">
    <property type="entry name" value="Homeodomain-like_sf"/>
</dbReference>
<name>A0A2U8GXF9_9RHOO</name>
<evidence type="ECO:0000256" key="14">
    <source>
        <dbReference type="ARBA" id="ARBA00049348"/>
    </source>
</evidence>
<evidence type="ECO:0000313" key="18">
    <source>
        <dbReference type="EMBL" id="AWI77656.1"/>
    </source>
</evidence>
<comment type="catalytic activity">
    <reaction evidence="1">
        <text>a 4-O-methyl-thymidine in DNA + L-cysteinyl-[protein] = a thymidine in DNA + S-methyl-L-cysteinyl-[protein]</text>
        <dbReference type="Rhea" id="RHEA:53428"/>
        <dbReference type="Rhea" id="RHEA-COMP:10131"/>
        <dbReference type="Rhea" id="RHEA-COMP:10132"/>
        <dbReference type="Rhea" id="RHEA-COMP:13555"/>
        <dbReference type="Rhea" id="RHEA-COMP:13556"/>
        <dbReference type="ChEBI" id="CHEBI:29950"/>
        <dbReference type="ChEBI" id="CHEBI:82612"/>
        <dbReference type="ChEBI" id="CHEBI:137386"/>
        <dbReference type="ChEBI" id="CHEBI:137387"/>
        <dbReference type="EC" id="2.1.1.63"/>
    </reaction>
</comment>
<dbReference type="Pfam" id="PF12833">
    <property type="entry name" value="HTH_18"/>
    <property type="match status" value="1"/>
</dbReference>
<dbReference type="Pfam" id="PF01035">
    <property type="entry name" value="DNA_binding_1"/>
    <property type="match status" value="1"/>
</dbReference>
<dbReference type="InterPro" id="IPR016221">
    <property type="entry name" value="Bifunct_regulatory_prot_Ada"/>
</dbReference>
<dbReference type="FunFam" id="3.40.10.10:FF:000001">
    <property type="entry name" value="DNA-3-methyladenine glycosylase 2"/>
    <property type="match status" value="1"/>
</dbReference>
<keyword evidence="9" id="KW-0805">Transcription regulation</keyword>
<evidence type="ECO:0000256" key="10">
    <source>
        <dbReference type="ARBA" id="ARBA00023125"/>
    </source>
</evidence>
<dbReference type="EMBL" id="CP022187">
    <property type="protein sequence ID" value="AWI77656.1"/>
    <property type="molecule type" value="Genomic_DNA"/>
</dbReference>
<evidence type="ECO:0000256" key="15">
    <source>
        <dbReference type="PIRSR" id="PIRSR000409-1"/>
    </source>
</evidence>
<comment type="similarity">
    <text evidence="2">Belongs to the MGMT family.</text>
</comment>
<keyword evidence="6 16" id="KW-0479">Metal-binding</keyword>
<evidence type="ECO:0000256" key="6">
    <source>
        <dbReference type="ARBA" id="ARBA00022723"/>
    </source>
</evidence>
<dbReference type="Gene3D" id="3.30.160.70">
    <property type="entry name" value="Methylated DNA-protein cysteine methyltransferase domain"/>
    <property type="match status" value="1"/>
</dbReference>